<dbReference type="Proteomes" id="UP000078309">
    <property type="component" value="Unassembled WGS sequence"/>
</dbReference>
<feature type="transmembrane region" description="Helical" evidence="1">
    <location>
        <begin position="163"/>
        <end position="183"/>
    </location>
</feature>
<reference evidence="2 3" key="1">
    <citation type="journal article" date="2017" name="J. Fish Dis.">
        <title>Comparative assessment of Vibrio virulence in marine fish larvae.</title>
        <authorList>
            <person name="Ronneseth A."/>
            <person name="Castillo D."/>
            <person name="D'Alvise P."/>
            <person name="Tonnesen O."/>
            <person name="Haugland G."/>
            <person name="Grotkjaer T."/>
            <person name="Engell-Sorensen K."/>
            <person name="Norremark L."/>
            <person name="Bergh O."/>
            <person name="Wergeland H.I."/>
            <person name="Gram L."/>
        </authorList>
    </citation>
    <scope>NUCLEOTIDE SEQUENCE [LARGE SCALE GENOMIC DNA]</scope>
    <source>
        <strain evidence="2 3">90-11-286</strain>
    </source>
</reference>
<evidence type="ECO:0000313" key="2">
    <source>
        <dbReference type="EMBL" id="MBT2918462.1"/>
    </source>
</evidence>
<proteinExistence type="predicted"/>
<dbReference type="AlphaFoldDB" id="A0ABD4QTC3"/>
<feature type="transmembrane region" description="Helical" evidence="1">
    <location>
        <begin position="98"/>
        <end position="123"/>
    </location>
</feature>
<keyword evidence="1" id="KW-0472">Membrane</keyword>
<comment type="caution">
    <text evidence="2">The sequence shown here is derived from an EMBL/GenBank/DDBJ whole genome shotgun (WGS) entry which is preliminary data.</text>
</comment>
<feature type="transmembrane region" description="Helical" evidence="1">
    <location>
        <begin position="69"/>
        <end position="86"/>
    </location>
</feature>
<name>A0ABD4QTC3_VIBAN</name>
<keyword evidence="1" id="KW-1133">Transmembrane helix</keyword>
<feature type="transmembrane region" description="Helical" evidence="1">
    <location>
        <begin position="39"/>
        <end position="57"/>
    </location>
</feature>
<accession>A0ABD4QTC3</accession>
<evidence type="ECO:0000313" key="3">
    <source>
        <dbReference type="Proteomes" id="UP000078309"/>
    </source>
</evidence>
<feature type="transmembrane region" description="Helical" evidence="1">
    <location>
        <begin position="129"/>
        <end position="151"/>
    </location>
</feature>
<dbReference type="EMBL" id="JAHGUI010000022">
    <property type="protein sequence ID" value="MBT2918462.1"/>
    <property type="molecule type" value="Genomic_DNA"/>
</dbReference>
<keyword evidence="1" id="KW-0812">Transmembrane</keyword>
<feature type="transmembrane region" description="Helical" evidence="1">
    <location>
        <begin position="259"/>
        <end position="289"/>
    </location>
</feature>
<organism evidence="2 3">
    <name type="scientific">Vibrio anguillarum</name>
    <name type="common">Listonella anguillarum</name>
    <dbReference type="NCBI Taxonomy" id="55601"/>
    <lineage>
        <taxon>Bacteria</taxon>
        <taxon>Pseudomonadati</taxon>
        <taxon>Pseudomonadota</taxon>
        <taxon>Gammaproteobacteria</taxon>
        <taxon>Vibrionales</taxon>
        <taxon>Vibrionaceae</taxon>
        <taxon>Vibrio</taxon>
    </lineage>
</organism>
<protein>
    <recommendedName>
        <fullName evidence="4">O-antigen ligase domain-containing protein</fullName>
    </recommendedName>
</protein>
<feature type="transmembrane region" description="Helical" evidence="1">
    <location>
        <begin position="227"/>
        <end position="247"/>
    </location>
</feature>
<evidence type="ECO:0008006" key="4">
    <source>
        <dbReference type="Google" id="ProtNLM"/>
    </source>
</evidence>
<sequence>MRNTNEVDFLLAYKSYFYIIILSFFCGKKFFHEDDIKKLYHFLLACFLVKYVVWHLVSDSDRPGLFSENNFEVLFLLLLTIAIYKLSERLSVFELTALTAIVFLSGSRSGSLAFLVMLIFLYIKEINFSTIIKLFLIGIISVGVGVIFISRMDVSNLESIDRFVFFQSLLLSIKDFSIIEYFWGTTPLTALPPVVCSQLSYYDVLFSKNNDGTCYSVVLHSYIMRTFYDHGIIGIIFLFYAINRFLISSKIDPRVRIATISIIFINGLSVSALNTVHCMLGLIIILSVYCEDDKIV</sequence>
<gene>
    <name evidence="2" type="ORF">PL14_07160</name>
</gene>
<evidence type="ECO:0000256" key="1">
    <source>
        <dbReference type="SAM" id="Phobius"/>
    </source>
</evidence>
<dbReference type="RefSeq" id="WP_185762018.1">
    <property type="nucleotide sequence ID" value="NZ_JAHGUI010000022.1"/>
</dbReference>
<feature type="transmembrane region" description="Helical" evidence="1">
    <location>
        <begin position="12"/>
        <end position="27"/>
    </location>
</feature>